<evidence type="ECO:0000313" key="5">
    <source>
        <dbReference type="EMBL" id="KAL3398998.1"/>
    </source>
</evidence>
<dbReference type="Gene3D" id="4.10.60.10">
    <property type="entry name" value="Zinc finger, CCHC-type"/>
    <property type="match status" value="1"/>
</dbReference>
<protein>
    <recommendedName>
        <fullName evidence="3">CCHC-type domain-containing protein</fullName>
    </recommendedName>
</protein>
<organism evidence="4 6">
    <name type="scientific">Trichogramma kaykai</name>
    <dbReference type="NCBI Taxonomy" id="54128"/>
    <lineage>
        <taxon>Eukaryota</taxon>
        <taxon>Metazoa</taxon>
        <taxon>Ecdysozoa</taxon>
        <taxon>Arthropoda</taxon>
        <taxon>Hexapoda</taxon>
        <taxon>Insecta</taxon>
        <taxon>Pterygota</taxon>
        <taxon>Neoptera</taxon>
        <taxon>Endopterygota</taxon>
        <taxon>Hymenoptera</taxon>
        <taxon>Apocrita</taxon>
        <taxon>Proctotrupomorpha</taxon>
        <taxon>Chalcidoidea</taxon>
        <taxon>Trichogrammatidae</taxon>
        <taxon>Trichogramma</taxon>
    </lineage>
</organism>
<keyword evidence="6" id="KW-1185">Reference proteome</keyword>
<dbReference type="PROSITE" id="PS50158">
    <property type="entry name" value="ZF_CCHC"/>
    <property type="match status" value="1"/>
</dbReference>
<proteinExistence type="predicted"/>
<evidence type="ECO:0000313" key="4">
    <source>
        <dbReference type="EMBL" id="KAL3394577.1"/>
    </source>
</evidence>
<evidence type="ECO:0000313" key="6">
    <source>
        <dbReference type="Proteomes" id="UP001627154"/>
    </source>
</evidence>
<feature type="region of interest" description="Disordered" evidence="2">
    <location>
        <begin position="299"/>
        <end position="331"/>
    </location>
</feature>
<dbReference type="InterPro" id="IPR036875">
    <property type="entry name" value="Znf_CCHC_sf"/>
</dbReference>
<evidence type="ECO:0000256" key="1">
    <source>
        <dbReference type="PROSITE-ProRule" id="PRU00047"/>
    </source>
</evidence>
<evidence type="ECO:0000259" key="3">
    <source>
        <dbReference type="PROSITE" id="PS50158"/>
    </source>
</evidence>
<feature type="compositionally biased region" description="Polar residues" evidence="2">
    <location>
        <begin position="317"/>
        <end position="329"/>
    </location>
</feature>
<accession>A0ABD2WNW2</accession>
<keyword evidence="1" id="KW-0479">Metal-binding</keyword>
<reference evidence="4 6" key="1">
    <citation type="journal article" date="2024" name="bioRxiv">
        <title>A reference genome for Trichogramma kaykai: A tiny desert-dwelling parasitoid wasp with competing sex-ratio distorters.</title>
        <authorList>
            <person name="Culotta J."/>
            <person name="Lindsey A.R."/>
        </authorList>
    </citation>
    <scope>NUCLEOTIDE SEQUENCE [LARGE SCALE GENOMIC DNA]</scope>
    <source>
        <strain evidence="4 6">KSX58</strain>
    </source>
</reference>
<keyword evidence="1" id="KW-0863">Zinc-finger</keyword>
<keyword evidence="1" id="KW-0862">Zinc</keyword>
<dbReference type="GO" id="GO:0008270">
    <property type="term" value="F:zinc ion binding"/>
    <property type="evidence" value="ECO:0007669"/>
    <property type="project" value="UniProtKB-KW"/>
</dbReference>
<name>A0ABD2WNW2_9HYME</name>
<feature type="domain" description="CCHC-type" evidence="3">
    <location>
        <begin position="223"/>
        <end position="239"/>
    </location>
</feature>
<dbReference type="EMBL" id="JBJJXI010000059">
    <property type="protein sequence ID" value="KAL3398998.1"/>
    <property type="molecule type" value="Genomic_DNA"/>
</dbReference>
<gene>
    <name evidence="5" type="ORF">TKK_008082</name>
    <name evidence="4" type="ORF">TKK_011566</name>
</gene>
<comment type="caution">
    <text evidence="4">The sequence shown here is derived from an EMBL/GenBank/DDBJ whole genome shotgun (WGS) entry which is preliminary data.</text>
</comment>
<dbReference type="InterPro" id="IPR001878">
    <property type="entry name" value="Znf_CCHC"/>
</dbReference>
<dbReference type="AlphaFoldDB" id="A0ABD2WNW2"/>
<sequence>MAFLTKSPFSPNTINENVQNSTSSKVPVLVSKSDQPSVSNQSNVKYSQVAKSDSYPKRNQGIIVDCADGISLTDYTCAIGDIVDPKNVLYSSRISNNRVCLYLSSKQLVDEVTDKFEHIVINNIKVPVRPLVAKLQKVIISNVAPPIPHYILQNALENLNIKCISPIVTLKAAINKEGYGHVLSSRRQTYIDPKDASKIPEFIKIEHDEISYYVYPSINTSIRCFACKAEGHIAKHCPSATHSLTPLSQIPSEISSQSSQSNLQDNVNKYTPEHLLETDETHANHAVISDENILTSDPMETEITALPPKGEKRTRLDTVSSEHSANSGKKTNKGELKITNVKKFKKIESKKEKPNLREQLQPAEKYLKSNLEKYPVNIEELSNFLNECFGKSNISEIAQNYSSNPQNLVLMLQDVHENISDRNLRSRINRILKRLNNSSISSSDDDSDESTRSNN</sequence>
<dbReference type="EMBL" id="JBJJXI010000092">
    <property type="protein sequence ID" value="KAL3394577.1"/>
    <property type="molecule type" value="Genomic_DNA"/>
</dbReference>
<dbReference type="SUPFAM" id="SSF57756">
    <property type="entry name" value="Retrovirus zinc finger-like domains"/>
    <property type="match status" value="1"/>
</dbReference>
<dbReference type="SMART" id="SM00343">
    <property type="entry name" value="ZnF_C2HC"/>
    <property type="match status" value="1"/>
</dbReference>
<dbReference type="Proteomes" id="UP001627154">
    <property type="component" value="Unassembled WGS sequence"/>
</dbReference>
<evidence type="ECO:0000256" key="2">
    <source>
        <dbReference type="SAM" id="MobiDB-lite"/>
    </source>
</evidence>